<evidence type="ECO:0000313" key="3">
    <source>
        <dbReference type="EMBL" id="TXB69516.1"/>
    </source>
</evidence>
<dbReference type="RefSeq" id="WP_147165648.1">
    <property type="nucleotide sequence ID" value="NZ_VOOR01000002.1"/>
</dbReference>
<dbReference type="PANTHER" id="PTHR42834:SF1">
    <property type="entry name" value="ENDONUCLEASE_EXONUCLEASE_PHOSPHATASE FAMILY PROTEIN (AFU_ORTHOLOGUE AFUA_3G09210)"/>
    <property type="match status" value="1"/>
</dbReference>
<feature type="signal peptide" evidence="1">
    <location>
        <begin position="1"/>
        <end position="18"/>
    </location>
</feature>
<dbReference type="GO" id="GO:0004527">
    <property type="term" value="F:exonuclease activity"/>
    <property type="evidence" value="ECO:0007669"/>
    <property type="project" value="UniProtKB-KW"/>
</dbReference>
<keyword evidence="3" id="KW-0255">Endonuclease</keyword>
<dbReference type="InterPro" id="IPR005135">
    <property type="entry name" value="Endo/exonuclease/phosphatase"/>
</dbReference>
<organism evidence="3 4">
    <name type="scientific">Phaeodactylibacter luteus</name>
    <dbReference type="NCBI Taxonomy" id="1564516"/>
    <lineage>
        <taxon>Bacteria</taxon>
        <taxon>Pseudomonadati</taxon>
        <taxon>Bacteroidota</taxon>
        <taxon>Saprospiria</taxon>
        <taxon>Saprospirales</taxon>
        <taxon>Haliscomenobacteraceae</taxon>
        <taxon>Phaeodactylibacter</taxon>
    </lineage>
</organism>
<name>A0A5C6S4U5_9BACT</name>
<protein>
    <submittedName>
        <fullName evidence="3">Endonuclease/exonuclease/phosphatase family protein</fullName>
    </submittedName>
</protein>
<dbReference type="EMBL" id="VOOR01000002">
    <property type="protein sequence ID" value="TXB69516.1"/>
    <property type="molecule type" value="Genomic_DNA"/>
</dbReference>
<feature type="chain" id="PRO_5023092323" evidence="1">
    <location>
        <begin position="19"/>
        <end position="345"/>
    </location>
</feature>
<keyword evidence="3" id="KW-0378">Hydrolase</keyword>
<dbReference type="InterPro" id="IPR036691">
    <property type="entry name" value="Endo/exonu/phosph_ase_sf"/>
</dbReference>
<dbReference type="PANTHER" id="PTHR42834">
    <property type="entry name" value="ENDONUCLEASE/EXONUCLEASE/PHOSPHATASE FAMILY PROTEIN (AFU_ORTHOLOGUE AFUA_3G09210)"/>
    <property type="match status" value="1"/>
</dbReference>
<dbReference type="AlphaFoldDB" id="A0A5C6S4U5"/>
<dbReference type="SUPFAM" id="SSF56219">
    <property type="entry name" value="DNase I-like"/>
    <property type="match status" value="1"/>
</dbReference>
<keyword evidence="3" id="KW-0540">Nuclease</keyword>
<evidence type="ECO:0000259" key="2">
    <source>
        <dbReference type="Pfam" id="PF19580"/>
    </source>
</evidence>
<keyword evidence="4" id="KW-1185">Reference proteome</keyword>
<accession>A0A5C6S4U5</accession>
<comment type="caution">
    <text evidence="3">The sequence shown here is derived from an EMBL/GenBank/DDBJ whole genome shotgun (WGS) entry which is preliminary data.</text>
</comment>
<reference evidence="3 4" key="1">
    <citation type="submission" date="2019-08" db="EMBL/GenBank/DDBJ databases">
        <title>Genome of Phaeodactylibacter luteus.</title>
        <authorList>
            <person name="Bowman J.P."/>
        </authorList>
    </citation>
    <scope>NUCLEOTIDE SEQUENCE [LARGE SCALE GENOMIC DNA]</scope>
    <source>
        <strain evidence="3 4">KCTC 42180</strain>
    </source>
</reference>
<proteinExistence type="predicted"/>
<dbReference type="OrthoDB" id="9802724at2"/>
<dbReference type="Gene3D" id="3.60.10.10">
    <property type="entry name" value="Endonuclease/exonuclease/phosphatase"/>
    <property type="match status" value="1"/>
</dbReference>
<keyword evidence="1" id="KW-0732">Signal</keyword>
<evidence type="ECO:0000256" key="1">
    <source>
        <dbReference type="SAM" id="SignalP"/>
    </source>
</evidence>
<feature type="domain" description="Endonuclease/exonuclease/phosphatase" evidence="2">
    <location>
        <begin position="28"/>
        <end position="341"/>
    </location>
</feature>
<dbReference type="Proteomes" id="UP000321580">
    <property type="component" value="Unassembled WGS sequence"/>
</dbReference>
<keyword evidence="3" id="KW-0269">Exonuclease</keyword>
<gene>
    <name evidence="3" type="ORF">FRY97_01520</name>
</gene>
<evidence type="ECO:0000313" key="4">
    <source>
        <dbReference type="Proteomes" id="UP000321580"/>
    </source>
</evidence>
<sequence>MKLTVRLLFILSLPFALSAQQNYKVGAIGFYNFENLFDTLDTENVRDTEFTPSGERVWNTERYTQKLDRLAKVVAELATEVTPDGVAVLGVSEIENRSVLEDFVAHPLIKDRGYQIVHEDSPDLRGIDVALIYNPRYFTVLGHKMLEVELFREDGSRRYTRDVMLVSGTFDGDPIHIMVNHWPSRSGGEAASQPGRNKAAMVCKMAADSIMAQDPEAKIIIMGDLNDDPVSPSVKEVIGAKFKRKKVGKGEFYNPMYDLYRKGIGTLAYRDTWSLFDQLLLSYGLANPRAEGYRMYQVKVHNPNYLFQKHGRFKGYPFRTFGGSEYLGGYSDHFPVYLLMIKPAA</sequence>
<dbReference type="GO" id="GO:0004519">
    <property type="term" value="F:endonuclease activity"/>
    <property type="evidence" value="ECO:0007669"/>
    <property type="project" value="UniProtKB-KW"/>
</dbReference>
<dbReference type="Pfam" id="PF19580">
    <property type="entry name" value="Exo_endo_phos_3"/>
    <property type="match status" value="1"/>
</dbReference>